<dbReference type="SUPFAM" id="SSF52518">
    <property type="entry name" value="Thiamin diphosphate-binding fold (THDP-binding)"/>
    <property type="match status" value="2"/>
</dbReference>
<evidence type="ECO:0000259" key="4">
    <source>
        <dbReference type="Pfam" id="PF00205"/>
    </source>
</evidence>
<dbReference type="PANTHER" id="PTHR18968:SF129">
    <property type="entry name" value="ACETOLACTATE SYNTHASE"/>
    <property type="match status" value="1"/>
</dbReference>
<dbReference type="Pfam" id="PF00205">
    <property type="entry name" value="TPP_enzyme_M"/>
    <property type="match status" value="1"/>
</dbReference>
<dbReference type="SUPFAM" id="SSF52467">
    <property type="entry name" value="DHS-like NAD/FAD-binding domain"/>
    <property type="match status" value="1"/>
</dbReference>
<reference evidence="7 8" key="1">
    <citation type="journal article" date="2013" name="Genome Announc.">
        <title>Genome Sequence of Hydrothermal Arsenic-Respiring Bacterium Marinobacter santoriniensis NKSG1T.</title>
        <authorList>
            <person name="Handley K.M."/>
            <person name="Upton M."/>
            <person name="Beatson S.A."/>
            <person name="Hery M."/>
            <person name="Lloyd J.R."/>
        </authorList>
    </citation>
    <scope>NUCLEOTIDE SEQUENCE [LARGE SCALE GENOMIC DNA]</scope>
    <source>
        <strain evidence="7 8">NKSG1</strain>
    </source>
</reference>
<dbReference type="Pfam" id="PF02775">
    <property type="entry name" value="TPP_enzyme_C"/>
    <property type="match status" value="1"/>
</dbReference>
<dbReference type="InterPro" id="IPR029035">
    <property type="entry name" value="DHS-like_NAD/FAD-binding_dom"/>
</dbReference>
<protein>
    <submittedName>
        <fullName evidence="7">Acetolactate synthase</fullName>
    </submittedName>
</protein>
<dbReference type="InterPro" id="IPR045229">
    <property type="entry name" value="TPP_enz"/>
</dbReference>
<dbReference type="InterPro" id="IPR012000">
    <property type="entry name" value="Thiamin_PyroP_enz_cen_dom"/>
</dbReference>
<dbReference type="EMBL" id="APAT01000016">
    <property type="protein sequence ID" value="EMP55337.1"/>
    <property type="molecule type" value="Genomic_DNA"/>
</dbReference>
<gene>
    <name evidence="7" type="ORF">MSNKSG1_11838</name>
</gene>
<dbReference type="InterPro" id="IPR029061">
    <property type="entry name" value="THDP-binding"/>
</dbReference>
<dbReference type="InterPro" id="IPR012001">
    <property type="entry name" value="Thiamin_PyroP_enz_TPP-bd_dom"/>
</dbReference>
<dbReference type="Gene3D" id="3.40.50.970">
    <property type="match status" value="2"/>
</dbReference>
<evidence type="ECO:0000313" key="7">
    <source>
        <dbReference type="EMBL" id="EMP55337.1"/>
    </source>
</evidence>
<dbReference type="Gene3D" id="3.40.50.1220">
    <property type="entry name" value="TPP-binding domain"/>
    <property type="match status" value="1"/>
</dbReference>
<comment type="caution">
    <text evidence="7">The sequence shown here is derived from an EMBL/GenBank/DDBJ whole genome shotgun (WGS) entry which is preliminary data.</text>
</comment>
<dbReference type="GO" id="GO:0000287">
    <property type="term" value="F:magnesium ion binding"/>
    <property type="evidence" value="ECO:0007669"/>
    <property type="project" value="InterPro"/>
</dbReference>
<dbReference type="GO" id="GO:0005948">
    <property type="term" value="C:acetolactate synthase complex"/>
    <property type="evidence" value="ECO:0007669"/>
    <property type="project" value="TreeGrafter"/>
</dbReference>
<dbReference type="CDD" id="cd07035">
    <property type="entry name" value="TPP_PYR_POX_like"/>
    <property type="match status" value="1"/>
</dbReference>
<dbReference type="eggNOG" id="COG0028">
    <property type="taxonomic scope" value="Bacteria"/>
</dbReference>
<name>M7DCE0_9GAMM</name>
<dbReference type="PANTHER" id="PTHR18968">
    <property type="entry name" value="THIAMINE PYROPHOSPHATE ENZYMES"/>
    <property type="match status" value="1"/>
</dbReference>
<dbReference type="Pfam" id="PF02776">
    <property type="entry name" value="TPP_enzyme_N"/>
    <property type="match status" value="1"/>
</dbReference>
<feature type="domain" description="Thiamine pyrophosphate enzyme TPP-binding" evidence="5">
    <location>
        <begin position="401"/>
        <end position="547"/>
    </location>
</feature>
<dbReference type="NCBIfam" id="NF006187">
    <property type="entry name" value="PRK08322.1"/>
    <property type="match status" value="1"/>
</dbReference>
<evidence type="ECO:0000256" key="3">
    <source>
        <dbReference type="RuleBase" id="RU362132"/>
    </source>
</evidence>
<dbReference type="GO" id="GO:0003984">
    <property type="term" value="F:acetolactate synthase activity"/>
    <property type="evidence" value="ECO:0007669"/>
    <property type="project" value="TreeGrafter"/>
</dbReference>
<dbReference type="GO" id="GO:0009097">
    <property type="term" value="P:isoleucine biosynthetic process"/>
    <property type="evidence" value="ECO:0007669"/>
    <property type="project" value="TreeGrafter"/>
</dbReference>
<dbReference type="GO" id="GO:0030976">
    <property type="term" value="F:thiamine pyrophosphate binding"/>
    <property type="evidence" value="ECO:0007669"/>
    <property type="project" value="InterPro"/>
</dbReference>
<dbReference type="GO" id="GO:0050660">
    <property type="term" value="F:flavin adenine dinucleotide binding"/>
    <property type="evidence" value="ECO:0007669"/>
    <property type="project" value="TreeGrafter"/>
</dbReference>
<feature type="domain" description="Thiamine pyrophosphate enzyme central" evidence="4">
    <location>
        <begin position="210"/>
        <end position="340"/>
    </location>
</feature>
<dbReference type="GO" id="GO:0009099">
    <property type="term" value="P:L-valine biosynthetic process"/>
    <property type="evidence" value="ECO:0007669"/>
    <property type="project" value="TreeGrafter"/>
</dbReference>
<organism evidence="7 8">
    <name type="scientific">Marinobacter santoriniensis NKSG1</name>
    <dbReference type="NCBI Taxonomy" id="1288826"/>
    <lineage>
        <taxon>Bacteria</taxon>
        <taxon>Pseudomonadati</taxon>
        <taxon>Pseudomonadota</taxon>
        <taxon>Gammaproteobacteria</taxon>
        <taxon>Pseudomonadales</taxon>
        <taxon>Marinobacteraceae</taxon>
        <taxon>Marinobacter</taxon>
    </lineage>
</organism>
<feature type="domain" description="Thiamine pyrophosphate enzyme N-terminal TPP-binding" evidence="6">
    <location>
        <begin position="23"/>
        <end position="136"/>
    </location>
</feature>
<dbReference type="AlphaFoldDB" id="M7DCE0"/>
<keyword evidence="2 3" id="KW-0786">Thiamine pyrophosphate</keyword>
<dbReference type="STRING" id="1288826.MSNKSG1_11838"/>
<dbReference type="PATRIC" id="fig|1288826.3.peg.2340"/>
<dbReference type="InterPro" id="IPR011766">
    <property type="entry name" value="TPP_enzyme_TPP-bd"/>
</dbReference>
<evidence type="ECO:0000256" key="1">
    <source>
        <dbReference type="ARBA" id="ARBA00007812"/>
    </source>
</evidence>
<comment type="similarity">
    <text evidence="1 3">Belongs to the TPP enzyme family.</text>
</comment>
<dbReference type="FunFam" id="3.40.50.970:FF:000007">
    <property type="entry name" value="Acetolactate synthase"/>
    <property type="match status" value="1"/>
</dbReference>
<keyword evidence="8" id="KW-1185">Reference proteome</keyword>
<dbReference type="CDD" id="cd02010">
    <property type="entry name" value="TPP_ALS"/>
    <property type="match status" value="1"/>
</dbReference>
<evidence type="ECO:0000259" key="6">
    <source>
        <dbReference type="Pfam" id="PF02776"/>
    </source>
</evidence>
<dbReference type="Proteomes" id="UP000011960">
    <property type="component" value="Unassembled WGS sequence"/>
</dbReference>
<evidence type="ECO:0000259" key="5">
    <source>
        <dbReference type="Pfam" id="PF02775"/>
    </source>
</evidence>
<evidence type="ECO:0000313" key="8">
    <source>
        <dbReference type="Proteomes" id="UP000011960"/>
    </source>
</evidence>
<sequence length="569" mass="62747">MLGIKSISWGRTMANQQASRARNGAELFIQALENEGVKYLFAVPGEENLDFLEALRTSNIQLVLNRHEQAAGFMAATYGRLTGKVGVCLSTLGPGATNLVTAAAYAQLGAMPMMMISGQKPIKSSKQGLFQILDVVDLMRPLTKYTRQISNANTIPAKVREAFRLASEERPGAVHLELPEDIASEAPAPDTHIFQPSDARRPTASTKSLDMACEMLRQAKHPLIMIGAGANRKRVSQALIHLVNVTNIPFFTTQMGKGVIDERHPRYLGNAALSSGDFVHCAINHADLVINVGHDVVEKPPFFMKPGGKQVIHVNFSGADVDPVYFPQHEVVGDIANSVEYMAENCGECRNHDFSRFMEVKEAVDRHLRDRADDDRFPVIPQRIVRDVRAVVPEDGIIALDNGMYKLWFARNYPAYDNNTVLLDNSLASMGAGLPSAMMASMLYPKQKVMAICGDGGFMMNSQELETAVRLNLDLVVLIINDSAYGMIKWKQGQEGFADFGLDYRNPNFVTYAESYGATGHRISRTEELQPTLEKALAAGGVHLVDVPVDYSENRRVFDEELAELTCKL</sequence>
<proteinExistence type="inferred from homology"/>
<accession>M7DCE0</accession>
<evidence type="ECO:0000256" key="2">
    <source>
        <dbReference type="ARBA" id="ARBA00023052"/>
    </source>
</evidence>